<reference evidence="1 2" key="2">
    <citation type="journal article" date="2022" name="Mol. Ecol. Resour.">
        <title>The genomes of chicory, endive, great burdock and yacon provide insights into Asteraceae paleo-polyploidization history and plant inulin production.</title>
        <authorList>
            <person name="Fan W."/>
            <person name="Wang S."/>
            <person name="Wang H."/>
            <person name="Wang A."/>
            <person name="Jiang F."/>
            <person name="Liu H."/>
            <person name="Zhao H."/>
            <person name="Xu D."/>
            <person name="Zhang Y."/>
        </authorList>
    </citation>
    <scope>NUCLEOTIDE SEQUENCE [LARGE SCALE GENOMIC DNA]</scope>
    <source>
        <strain evidence="2">cv. Niubang</strain>
    </source>
</reference>
<gene>
    <name evidence="1" type="ORF">L6452_38326</name>
</gene>
<dbReference type="Proteomes" id="UP001055879">
    <property type="component" value="Linkage Group LG14"/>
</dbReference>
<accession>A0ACB8Y9P5</accession>
<proteinExistence type="predicted"/>
<evidence type="ECO:0000313" key="2">
    <source>
        <dbReference type="Proteomes" id="UP001055879"/>
    </source>
</evidence>
<sequence length="591" mass="66421">MDNFRKPKPTTRVGVENQAKIPRLMEKHEPSELTCYDLPIPVTWVRSNQPKTSNENAIESNDARESATVDGELIPLPGLWIEPWSAIEHGSFLLGIYVFPKNFRLVKRLIGSKRMRSVISYYYRDFHKSGAHDIWSKWRNDTLKRPCYARKLFTGWNHQELISRLSSNVTDECKDRLIKDGTKYIEGRLSLTRFVFALKENVGMNLLIEAVAIGQEDRDLLEFRPISDWFYVNIEVPIGNACSSHTPQEILKILKGDVRLSKARSSDLFWNAVWPRLLARGWHCVQPRNNGLQNSKNLVFLVPGVVAELSRNELTKGVHYFDSLTDVLSKVASEPELLELESNPDEPVGSDANQDPQDYVETNVPQSDRDLKLFTIVDISSDRDRDGVIKSIELPSLPVSEPIYIVEQGPDRDEQDLNEFCNNNNNSVNHLDLKRSECYNEPKRVDDTDENIGFQVKTPSGNGENEETVEEPCSNRKLDQGVVIDPNLFQMAPDSDSDQSSLSVKPAANPLEFSNAGAVILQQPVSVPQRQSTRSRMLSTKALEALAFGWVRGKTATVSSGGAGNVDNAMDGPFSGSMARLSNVVIPCQCF</sequence>
<keyword evidence="2" id="KW-1185">Reference proteome</keyword>
<comment type="caution">
    <text evidence="1">The sequence shown here is derived from an EMBL/GenBank/DDBJ whole genome shotgun (WGS) entry which is preliminary data.</text>
</comment>
<name>A0ACB8Y9P5_ARCLA</name>
<reference evidence="2" key="1">
    <citation type="journal article" date="2022" name="Mol. Ecol. Resour.">
        <title>The genomes of chicory, endive, great burdock and yacon provide insights into Asteraceae palaeo-polyploidization history and plant inulin production.</title>
        <authorList>
            <person name="Fan W."/>
            <person name="Wang S."/>
            <person name="Wang H."/>
            <person name="Wang A."/>
            <person name="Jiang F."/>
            <person name="Liu H."/>
            <person name="Zhao H."/>
            <person name="Xu D."/>
            <person name="Zhang Y."/>
        </authorList>
    </citation>
    <scope>NUCLEOTIDE SEQUENCE [LARGE SCALE GENOMIC DNA]</scope>
    <source>
        <strain evidence="2">cv. Niubang</strain>
    </source>
</reference>
<organism evidence="1 2">
    <name type="scientific">Arctium lappa</name>
    <name type="common">Greater burdock</name>
    <name type="synonym">Lappa major</name>
    <dbReference type="NCBI Taxonomy" id="4217"/>
    <lineage>
        <taxon>Eukaryota</taxon>
        <taxon>Viridiplantae</taxon>
        <taxon>Streptophyta</taxon>
        <taxon>Embryophyta</taxon>
        <taxon>Tracheophyta</taxon>
        <taxon>Spermatophyta</taxon>
        <taxon>Magnoliopsida</taxon>
        <taxon>eudicotyledons</taxon>
        <taxon>Gunneridae</taxon>
        <taxon>Pentapetalae</taxon>
        <taxon>asterids</taxon>
        <taxon>campanulids</taxon>
        <taxon>Asterales</taxon>
        <taxon>Asteraceae</taxon>
        <taxon>Carduoideae</taxon>
        <taxon>Cardueae</taxon>
        <taxon>Arctiinae</taxon>
        <taxon>Arctium</taxon>
    </lineage>
</organism>
<evidence type="ECO:0000313" key="1">
    <source>
        <dbReference type="EMBL" id="KAI3679019.1"/>
    </source>
</evidence>
<protein>
    <submittedName>
        <fullName evidence="1">Uncharacterized protein</fullName>
    </submittedName>
</protein>
<dbReference type="EMBL" id="CM042060">
    <property type="protein sequence ID" value="KAI3679019.1"/>
    <property type="molecule type" value="Genomic_DNA"/>
</dbReference>